<evidence type="ECO:0000256" key="8">
    <source>
        <dbReference type="SAM" id="Phobius"/>
    </source>
</evidence>
<feature type="transmembrane region" description="Helical" evidence="8">
    <location>
        <begin position="111"/>
        <end position="132"/>
    </location>
</feature>
<evidence type="ECO:0000313" key="10">
    <source>
        <dbReference type="EMBL" id="AFZ69588.1"/>
    </source>
</evidence>
<feature type="transmembrane region" description="Helical" evidence="8">
    <location>
        <begin position="314"/>
        <end position="337"/>
    </location>
</feature>
<dbReference type="RefSeq" id="WP_015231489.1">
    <property type="nucleotide sequence ID" value="NC_019789.1"/>
</dbReference>
<organism evidence="10 11">
    <name type="scientific">Deinococcus peraridilitoris (strain DSM 19664 / LMG 22246 / CIP 109416 / KR-200)</name>
    <dbReference type="NCBI Taxonomy" id="937777"/>
    <lineage>
        <taxon>Bacteria</taxon>
        <taxon>Thermotogati</taxon>
        <taxon>Deinococcota</taxon>
        <taxon>Deinococci</taxon>
        <taxon>Deinococcales</taxon>
        <taxon>Deinococcaceae</taxon>
        <taxon>Deinococcus</taxon>
    </lineage>
</organism>
<evidence type="ECO:0000256" key="2">
    <source>
        <dbReference type="ARBA" id="ARBA00006236"/>
    </source>
</evidence>
<evidence type="ECO:0000313" key="11">
    <source>
        <dbReference type="Proteomes" id="UP000010467"/>
    </source>
</evidence>
<evidence type="ECO:0000256" key="5">
    <source>
        <dbReference type="ARBA" id="ARBA00022692"/>
    </source>
</evidence>
<keyword evidence="3" id="KW-0813">Transport</keyword>
<dbReference type="InterPro" id="IPR004812">
    <property type="entry name" value="Efflux_drug-R_Bcr/CmlA"/>
</dbReference>
<protein>
    <submittedName>
        <fullName evidence="10">Drug resistance transporter, Bcr/CflA subfamily</fullName>
    </submittedName>
</protein>
<sequence length="402" mass="41591">MSLTTRTALPLSSALLTLILGALQALMPLSIDLYLPGLPTIARDLNVTSGAAQATLAVFMLGVALGQIVYGPVTDKYGRKPPLLLGLAVYVLSSVLCALAPSMTVLLAGRFLQALGASAAAVITATIVRDLWSGKALADRLSILMLIMGAAPILAPSLGGLLLTQIGWHGLFWLLAIFGVLITIIVTRLPETSSAQERAQTRLRDAATNYLSLLRNTPFLLYILTGACTAGMLFAYLTGSSFMYIDTLDVTPGVFAVLFGVNAAGLIIASQINRVLLRHFSLFAIARSAILAAVVLAGLLLAVVLSGAASVPTLTLLLFLLLATFGFIFPNIAALAFSNVKERMGSAAALQGTLQSTVGGLAGALVGVLAGSALLPVAGIITAFAVLATIFLLAAHRARPTA</sequence>
<feature type="transmembrane region" description="Helical" evidence="8">
    <location>
        <begin position="250"/>
        <end position="270"/>
    </location>
</feature>
<keyword evidence="6 8" id="KW-1133">Transmembrane helix</keyword>
<reference evidence="11" key="1">
    <citation type="submission" date="2012-03" db="EMBL/GenBank/DDBJ databases">
        <title>Complete sequence of plasmid 1 of Deinococcus peraridilitoris DSM 19664.</title>
        <authorList>
            <person name="Lucas S."/>
            <person name="Copeland A."/>
            <person name="Lapidus A."/>
            <person name="Glavina del Rio T."/>
            <person name="Dalin E."/>
            <person name="Tice H."/>
            <person name="Bruce D."/>
            <person name="Goodwin L."/>
            <person name="Pitluck S."/>
            <person name="Peters L."/>
            <person name="Mikhailova N."/>
            <person name="Lu M."/>
            <person name="Kyrpides N."/>
            <person name="Mavromatis K."/>
            <person name="Ivanova N."/>
            <person name="Brettin T."/>
            <person name="Detter J.C."/>
            <person name="Han C."/>
            <person name="Larimer F."/>
            <person name="Land M."/>
            <person name="Hauser L."/>
            <person name="Markowitz V."/>
            <person name="Cheng J.-F."/>
            <person name="Hugenholtz P."/>
            <person name="Woyke T."/>
            <person name="Wu D."/>
            <person name="Pukall R."/>
            <person name="Steenblock K."/>
            <person name="Brambilla E."/>
            <person name="Klenk H.-P."/>
            <person name="Eisen J.A."/>
        </authorList>
    </citation>
    <scope>NUCLEOTIDE SEQUENCE [LARGE SCALE GENOMIC DNA]</scope>
    <source>
        <strain evidence="11">DSM 19664 / LMG 22246 / CIP 109416 / KR-200</strain>
        <plasmid evidence="11">Plasmid pDEIPE01</plasmid>
    </source>
</reference>
<feature type="transmembrane region" description="Helical" evidence="8">
    <location>
        <begin position="170"/>
        <end position="189"/>
    </location>
</feature>
<dbReference type="InterPro" id="IPR020846">
    <property type="entry name" value="MFS_dom"/>
</dbReference>
<feature type="transmembrane region" description="Helical" evidence="8">
    <location>
        <begin position="282"/>
        <end position="308"/>
    </location>
</feature>
<keyword evidence="7 8" id="KW-0472">Membrane</keyword>
<dbReference type="PROSITE" id="PS50850">
    <property type="entry name" value="MFS"/>
    <property type="match status" value="1"/>
</dbReference>
<proteinExistence type="inferred from homology"/>
<geneLocation type="plasmid" evidence="10 11">
    <name>pDEIPE01</name>
</geneLocation>
<feature type="transmembrane region" description="Helical" evidence="8">
    <location>
        <begin position="349"/>
        <end position="369"/>
    </location>
</feature>
<comment type="subcellular location">
    <subcellularLocation>
        <location evidence="1">Cell membrane</location>
        <topology evidence="1">Multi-pass membrane protein</topology>
    </subcellularLocation>
</comment>
<keyword evidence="10" id="KW-0614">Plasmid</keyword>
<evidence type="ECO:0000256" key="6">
    <source>
        <dbReference type="ARBA" id="ARBA00022989"/>
    </source>
</evidence>
<dbReference type="AlphaFoldDB" id="L0A6V2"/>
<dbReference type="PRINTS" id="PR01035">
    <property type="entry name" value="TCRTETA"/>
</dbReference>
<feature type="transmembrane region" description="Helical" evidence="8">
    <location>
        <begin position="49"/>
        <end position="71"/>
    </location>
</feature>
<evidence type="ECO:0000259" key="9">
    <source>
        <dbReference type="PROSITE" id="PS50850"/>
    </source>
</evidence>
<accession>L0A6V2</accession>
<dbReference type="GO" id="GO:0005886">
    <property type="term" value="C:plasma membrane"/>
    <property type="evidence" value="ECO:0007669"/>
    <property type="project" value="UniProtKB-SubCell"/>
</dbReference>
<dbReference type="GO" id="GO:1990961">
    <property type="term" value="P:xenobiotic detoxification by transmembrane export across the plasma membrane"/>
    <property type="evidence" value="ECO:0007669"/>
    <property type="project" value="InterPro"/>
</dbReference>
<feature type="transmembrane region" description="Helical" evidence="8">
    <location>
        <begin position="144"/>
        <end position="164"/>
    </location>
</feature>
<comment type="similarity">
    <text evidence="2">Belongs to the major facilitator superfamily. Bcr/CmlA family.</text>
</comment>
<dbReference type="Proteomes" id="UP000010467">
    <property type="component" value="Plasmid pDEIPE01"/>
</dbReference>
<dbReference type="KEGG" id="dpd:Deipe_4229"/>
<feature type="domain" description="Major facilitator superfamily (MFS) profile" evidence="9">
    <location>
        <begin position="14"/>
        <end position="397"/>
    </location>
</feature>
<dbReference type="PANTHER" id="PTHR23502">
    <property type="entry name" value="MAJOR FACILITATOR SUPERFAMILY"/>
    <property type="match status" value="1"/>
</dbReference>
<dbReference type="FunFam" id="1.20.1720.10:FF:000005">
    <property type="entry name" value="Bcr/CflA family efflux transporter"/>
    <property type="match status" value="1"/>
</dbReference>
<dbReference type="Gene3D" id="1.20.1720.10">
    <property type="entry name" value="Multidrug resistance protein D"/>
    <property type="match status" value="1"/>
</dbReference>
<dbReference type="EMBL" id="CP003383">
    <property type="protein sequence ID" value="AFZ69588.1"/>
    <property type="molecule type" value="Genomic_DNA"/>
</dbReference>
<evidence type="ECO:0000256" key="7">
    <source>
        <dbReference type="ARBA" id="ARBA00023136"/>
    </source>
</evidence>
<dbReference type="PANTHER" id="PTHR23502:SF132">
    <property type="entry name" value="POLYAMINE TRANSPORTER 2-RELATED"/>
    <property type="match status" value="1"/>
</dbReference>
<dbReference type="CDD" id="cd17320">
    <property type="entry name" value="MFS_MdfA_MDR_like"/>
    <property type="match status" value="1"/>
</dbReference>
<dbReference type="Pfam" id="PF07690">
    <property type="entry name" value="MFS_1"/>
    <property type="match status" value="1"/>
</dbReference>
<keyword evidence="4" id="KW-1003">Cell membrane</keyword>
<name>L0A6V2_DEIPD</name>
<dbReference type="GO" id="GO:0042910">
    <property type="term" value="F:xenobiotic transmembrane transporter activity"/>
    <property type="evidence" value="ECO:0007669"/>
    <property type="project" value="InterPro"/>
</dbReference>
<evidence type="ECO:0000256" key="4">
    <source>
        <dbReference type="ARBA" id="ARBA00022475"/>
    </source>
</evidence>
<evidence type="ECO:0000256" key="1">
    <source>
        <dbReference type="ARBA" id="ARBA00004651"/>
    </source>
</evidence>
<gene>
    <name evidence="10" type="ordered locus">Deipe_4229</name>
</gene>
<dbReference type="NCBIfam" id="TIGR00710">
    <property type="entry name" value="efflux_Bcr_CflA"/>
    <property type="match status" value="1"/>
</dbReference>
<dbReference type="InterPro" id="IPR001958">
    <property type="entry name" value="Tet-R_TetA/multi-R_MdtG-like"/>
</dbReference>
<feature type="transmembrane region" description="Helical" evidence="8">
    <location>
        <begin position="83"/>
        <end position="105"/>
    </location>
</feature>
<keyword evidence="11" id="KW-1185">Reference proteome</keyword>
<feature type="transmembrane region" description="Helical" evidence="8">
    <location>
        <begin position="219"/>
        <end position="238"/>
    </location>
</feature>
<dbReference type="PATRIC" id="fig|937777.3.peg.4259"/>
<dbReference type="OrthoDB" id="9800416at2"/>
<dbReference type="InterPro" id="IPR036259">
    <property type="entry name" value="MFS_trans_sf"/>
</dbReference>
<evidence type="ECO:0000256" key="3">
    <source>
        <dbReference type="ARBA" id="ARBA00022448"/>
    </source>
</evidence>
<feature type="transmembrane region" description="Helical" evidence="8">
    <location>
        <begin position="375"/>
        <end position="395"/>
    </location>
</feature>
<dbReference type="InterPro" id="IPR011701">
    <property type="entry name" value="MFS"/>
</dbReference>
<keyword evidence="5 8" id="KW-0812">Transmembrane</keyword>
<dbReference type="HOGENOM" id="CLU_001265_47_0_0"/>
<dbReference type="SUPFAM" id="SSF103473">
    <property type="entry name" value="MFS general substrate transporter"/>
    <property type="match status" value="1"/>
</dbReference>